<reference evidence="2" key="1">
    <citation type="submission" date="2022-06" db="EMBL/GenBank/DDBJ databases">
        <title>Alkalimarinus sp. nov., isolated from gut of a Alitta virens.</title>
        <authorList>
            <person name="Yang A.I."/>
            <person name="Shin N.-R."/>
        </authorList>
    </citation>
    <scope>NUCLEOTIDE SEQUENCE</scope>
    <source>
        <strain evidence="2">A2M4</strain>
    </source>
</reference>
<keyword evidence="1" id="KW-1133">Transmembrane helix</keyword>
<evidence type="ECO:0008006" key="4">
    <source>
        <dbReference type="Google" id="ProtNLM"/>
    </source>
</evidence>
<sequence length="81" mass="9351">MNSKEVTLSRSPKISPFLSFDKIFYMSGLIAVISVWFVWHVIFDLVLQVMLGMTILVLWFKNMQLKRNVNKLEGKTTGSVK</sequence>
<feature type="transmembrane region" description="Helical" evidence="1">
    <location>
        <begin position="20"/>
        <end position="39"/>
    </location>
</feature>
<accession>A0ABY6N269</accession>
<dbReference type="Proteomes" id="UP001163739">
    <property type="component" value="Chromosome"/>
</dbReference>
<dbReference type="EMBL" id="CP100390">
    <property type="protein sequence ID" value="UZE96186.1"/>
    <property type="molecule type" value="Genomic_DNA"/>
</dbReference>
<protein>
    <recommendedName>
        <fullName evidence="4">ATP synthase F0 subunit 8</fullName>
    </recommendedName>
</protein>
<keyword evidence="1" id="KW-0472">Membrane</keyword>
<keyword evidence="3" id="KW-1185">Reference proteome</keyword>
<evidence type="ECO:0000313" key="2">
    <source>
        <dbReference type="EMBL" id="UZE96186.1"/>
    </source>
</evidence>
<evidence type="ECO:0000256" key="1">
    <source>
        <dbReference type="SAM" id="Phobius"/>
    </source>
</evidence>
<keyword evidence="1" id="KW-0812">Transmembrane</keyword>
<dbReference type="RefSeq" id="WP_265047670.1">
    <property type="nucleotide sequence ID" value="NZ_CP100390.1"/>
</dbReference>
<evidence type="ECO:0000313" key="3">
    <source>
        <dbReference type="Proteomes" id="UP001163739"/>
    </source>
</evidence>
<gene>
    <name evidence="2" type="ORF">NKI27_00125</name>
</gene>
<proteinExistence type="predicted"/>
<organism evidence="2 3">
    <name type="scientific">Alkalimarinus alittae</name>
    <dbReference type="NCBI Taxonomy" id="2961619"/>
    <lineage>
        <taxon>Bacteria</taxon>
        <taxon>Pseudomonadati</taxon>
        <taxon>Pseudomonadota</taxon>
        <taxon>Gammaproteobacteria</taxon>
        <taxon>Alteromonadales</taxon>
        <taxon>Alteromonadaceae</taxon>
        <taxon>Alkalimarinus</taxon>
    </lineage>
</organism>
<name>A0ABY6N269_9ALTE</name>
<feature type="transmembrane region" description="Helical" evidence="1">
    <location>
        <begin position="45"/>
        <end position="61"/>
    </location>
</feature>